<evidence type="ECO:0000256" key="4">
    <source>
        <dbReference type="SAM" id="Coils"/>
    </source>
</evidence>
<evidence type="ECO:0000256" key="3">
    <source>
        <dbReference type="ARBA" id="ARBA00023002"/>
    </source>
</evidence>
<accession>A0A4U0WKI0</accession>
<evidence type="ECO:0008006" key="7">
    <source>
        <dbReference type="Google" id="ProtNLM"/>
    </source>
</evidence>
<comment type="caution">
    <text evidence="5">The sequence shown here is derived from an EMBL/GenBank/DDBJ whole genome shotgun (WGS) entry which is preliminary data.</text>
</comment>
<protein>
    <recommendedName>
        <fullName evidence="7">NAD(P)-binding protein</fullName>
    </recommendedName>
</protein>
<dbReference type="GO" id="GO:0016491">
    <property type="term" value="F:oxidoreductase activity"/>
    <property type="evidence" value="ECO:0007669"/>
    <property type="project" value="UniProtKB-KW"/>
</dbReference>
<keyword evidence="6" id="KW-1185">Reference proteome</keyword>
<keyword evidence="2" id="KW-0521">NADP</keyword>
<dbReference type="InterPro" id="IPR036291">
    <property type="entry name" value="NAD(P)-bd_dom_sf"/>
</dbReference>
<keyword evidence="3" id="KW-0560">Oxidoreductase</keyword>
<proteinExistence type="inferred from homology"/>
<dbReference type="AlphaFoldDB" id="A0A4U0WKI0"/>
<reference evidence="5 6" key="1">
    <citation type="submission" date="2017-03" db="EMBL/GenBank/DDBJ databases">
        <title>Genomes of endolithic fungi from Antarctica.</title>
        <authorList>
            <person name="Coleine C."/>
            <person name="Masonjones S."/>
            <person name="Stajich J.E."/>
        </authorList>
    </citation>
    <scope>NUCLEOTIDE SEQUENCE [LARGE SCALE GENOMIC DNA]</scope>
    <source>
        <strain evidence="5 6">CCFEE 5187</strain>
    </source>
</reference>
<dbReference type="Gene3D" id="3.40.50.720">
    <property type="entry name" value="NAD(P)-binding Rossmann-like Domain"/>
    <property type="match status" value="2"/>
</dbReference>
<dbReference type="Proteomes" id="UP000308768">
    <property type="component" value="Unassembled WGS sequence"/>
</dbReference>
<dbReference type="PANTHER" id="PTHR24320">
    <property type="entry name" value="RETINOL DEHYDROGENASE"/>
    <property type="match status" value="1"/>
</dbReference>
<evidence type="ECO:0000313" key="5">
    <source>
        <dbReference type="EMBL" id="TKA63257.1"/>
    </source>
</evidence>
<dbReference type="OrthoDB" id="191139at2759"/>
<dbReference type="EMBL" id="NAJN01001428">
    <property type="protein sequence ID" value="TKA63257.1"/>
    <property type="molecule type" value="Genomic_DNA"/>
</dbReference>
<dbReference type="SUPFAM" id="SSF51735">
    <property type="entry name" value="NAD(P)-binding Rossmann-fold domains"/>
    <property type="match status" value="1"/>
</dbReference>
<dbReference type="InterPro" id="IPR002347">
    <property type="entry name" value="SDR_fam"/>
</dbReference>
<dbReference type="Pfam" id="PF00106">
    <property type="entry name" value="adh_short"/>
    <property type="match status" value="1"/>
</dbReference>
<feature type="coiled-coil region" evidence="4">
    <location>
        <begin position="53"/>
        <end position="80"/>
    </location>
</feature>
<gene>
    <name evidence="5" type="ORF">B0A49_09162</name>
</gene>
<evidence type="ECO:0000256" key="1">
    <source>
        <dbReference type="ARBA" id="ARBA00006484"/>
    </source>
</evidence>
<keyword evidence="4" id="KW-0175">Coiled coil</keyword>
<organism evidence="5 6">
    <name type="scientific">Cryomyces minteri</name>
    <dbReference type="NCBI Taxonomy" id="331657"/>
    <lineage>
        <taxon>Eukaryota</taxon>
        <taxon>Fungi</taxon>
        <taxon>Dikarya</taxon>
        <taxon>Ascomycota</taxon>
        <taxon>Pezizomycotina</taxon>
        <taxon>Dothideomycetes</taxon>
        <taxon>Dothideomycetes incertae sedis</taxon>
        <taxon>Cryomyces</taxon>
    </lineage>
</organism>
<evidence type="ECO:0000313" key="6">
    <source>
        <dbReference type="Proteomes" id="UP000308768"/>
    </source>
</evidence>
<sequence>MPWFGESWNPVTDILDLTGKIALVTGRNAGIGSAIVEQLAIHGAKVYLGARSAEKAEDAIRKIETEHLEVREKKEFMKKESHLDMLGKRMNLMPILEATAASPNSDVRIVVMSSIAHSITPKLAGLKTIEELNIPWHGYKSTGFLAQMKRYSFTKLCNELFKVELQRRLDAEGSNIVTISTHPGMVKSKNSIDSAPLVFKLLITRFGKTLTGGATSALFAASSPQVRRELQKYKAAYLTSDATIKHASAQARDMKMAGDL</sequence>
<dbReference type="STRING" id="331657.A0A4U0WKI0"/>
<dbReference type="PANTHER" id="PTHR24320:SF282">
    <property type="entry name" value="WW DOMAIN-CONTAINING OXIDOREDUCTASE"/>
    <property type="match status" value="1"/>
</dbReference>
<comment type="similarity">
    <text evidence="1">Belongs to the short-chain dehydrogenases/reductases (SDR) family.</text>
</comment>
<name>A0A4U0WKI0_9PEZI</name>
<evidence type="ECO:0000256" key="2">
    <source>
        <dbReference type="ARBA" id="ARBA00022857"/>
    </source>
</evidence>